<name>A0AAD4PDS8_PERFH</name>
<comment type="caution">
    <text evidence="5">The sequence shown here is derived from an EMBL/GenBank/DDBJ whole genome shotgun (WGS) entry which is preliminary data.</text>
</comment>
<evidence type="ECO:0000313" key="5">
    <source>
        <dbReference type="EMBL" id="KAH6835212.1"/>
    </source>
</evidence>
<organism evidence="5 6">
    <name type="scientific">Perilla frutescens var. hirtella</name>
    <name type="common">Perilla citriodora</name>
    <name type="synonym">Perilla setoyensis</name>
    <dbReference type="NCBI Taxonomy" id="608512"/>
    <lineage>
        <taxon>Eukaryota</taxon>
        <taxon>Viridiplantae</taxon>
        <taxon>Streptophyta</taxon>
        <taxon>Embryophyta</taxon>
        <taxon>Tracheophyta</taxon>
        <taxon>Spermatophyta</taxon>
        <taxon>Magnoliopsida</taxon>
        <taxon>eudicotyledons</taxon>
        <taxon>Gunneridae</taxon>
        <taxon>Pentapetalae</taxon>
        <taxon>asterids</taxon>
        <taxon>lamiids</taxon>
        <taxon>Lamiales</taxon>
        <taxon>Lamiaceae</taxon>
        <taxon>Nepetoideae</taxon>
        <taxon>Elsholtzieae</taxon>
        <taxon>Perilla</taxon>
    </lineage>
</organism>
<dbReference type="Proteomes" id="UP001190926">
    <property type="component" value="Unassembled WGS sequence"/>
</dbReference>
<reference evidence="5 6" key="1">
    <citation type="journal article" date="2021" name="Nat. Commun.">
        <title>Incipient diploidization of the medicinal plant Perilla within 10,000 years.</title>
        <authorList>
            <person name="Zhang Y."/>
            <person name="Shen Q."/>
            <person name="Leng L."/>
            <person name="Zhang D."/>
            <person name="Chen S."/>
            <person name="Shi Y."/>
            <person name="Ning Z."/>
            <person name="Chen S."/>
        </authorList>
    </citation>
    <scope>NUCLEOTIDE SEQUENCE [LARGE SCALE GENOMIC DNA]</scope>
    <source>
        <strain evidence="6">cv. PC099</strain>
    </source>
</reference>
<evidence type="ECO:0000256" key="2">
    <source>
        <dbReference type="ARBA" id="ARBA00022670"/>
    </source>
</evidence>
<dbReference type="AlphaFoldDB" id="A0AAD4PDS8"/>
<keyword evidence="2" id="KW-0645">Protease</keyword>
<dbReference type="GO" id="GO:0008234">
    <property type="term" value="F:cysteine-type peptidase activity"/>
    <property type="evidence" value="ECO:0007669"/>
    <property type="project" value="InterPro"/>
</dbReference>
<feature type="domain" description="Ubiquitin-like protease family profile" evidence="4">
    <location>
        <begin position="288"/>
        <end position="478"/>
    </location>
</feature>
<evidence type="ECO:0000256" key="3">
    <source>
        <dbReference type="ARBA" id="ARBA00022801"/>
    </source>
</evidence>
<keyword evidence="6" id="KW-1185">Reference proteome</keyword>
<dbReference type="Gene3D" id="3.40.395.10">
    <property type="entry name" value="Adenoviral Proteinase, Chain A"/>
    <property type="match status" value="1"/>
</dbReference>
<dbReference type="SUPFAM" id="SSF54001">
    <property type="entry name" value="Cysteine proteinases"/>
    <property type="match status" value="1"/>
</dbReference>
<proteinExistence type="inferred from homology"/>
<dbReference type="Pfam" id="PF02902">
    <property type="entry name" value="Peptidase_C48"/>
    <property type="match status" value="1"/>
</dbReference>
<evidence type="ECO:0000259" key="4">
    <source>
        <dbReference type="PROSITE" id="PS50600"/>
    </source>
</evidence>
<gene>
    <name evidence="5" type="ORF">C2S53_013542</name>
</gene>
<protein>
    <recommendedName>
        <fullName evidence="4">Ubiquitin-like protease family profile domain-containing protein</fullName>
    </recommendedName>
</protein>
<keyword evidence="3" id="KW-0378">Hydrolase</keyword>
<evidence type="ECO:0000256" key="1">
    <source>
        <dbReference type="ARBA" id="ARBA00005234"/>
    </source>
</evidence>
<dbReference type="GO" id="GO:0006508">
    <property type="term" value="P:proteolysis"/>
    <property type="evidence" value="ECO:0007669"/>
    <property type="project" value="UniProtKB-KW"/>
</dbReference>
<sequence>MQGPLEADSFDEQLKIKMLFRQMPGAISGSPSFASPTHQFSTGLSTSKRKLTYDSPSVVTLKKNSELPHFDIEGPVSISRRETGDPVTLKNTVIVKSSLPHNKASIDKVQADDREFVAIASKTAETDISKKVWSGKCRLCSSPTPLRPCFISPKHLMYFCKVSCPSPYDLVMDLNTLHLTLGDLHRLLSYPQLETQRYGQLVISPESVRVDTQNLSSSSESSFYLGPTKKKIFGSRRLLLDEDSDDAATFVPHEVEIHPLFEVFLEWHNYSGAHAGVLNFPIPTMMGAKVTRLWFDSISNLEGWLHIDAILSMLVLNCNVANIAAAYTDRRWTIVDTACWGALKQSDRTILFDQALPYVRGNSPQICAMLWNVVDKIYGVGHMHESHWFLYEVSIDDQMITIYDLISETLHWDVMVDKLKYFSWNIPSLLWKSKIKRLRNGVPAPLKSSWELVRYKHPPQQRNHSDCGVLDLKYMESLLNEWMLSSIRPDRTHEYRKNFCAQLFEYGVKLIEEGWHN</sequence>
<dbReference type="InterPro" id="IPR003653">
    <property type="entry name" value="Peptidase_C48_C"/>
</dbReference>
<accession>A0AAD4PDS8</accession>
<evidence type="ECO:0000313" key="6">
    <source>
        <dbReference type="Proteomes" id="UP001190926"/>
    </source>
</evidence>
<dbReference type="EMBL" id="SDAM02000038">
    <property type="protein sequence ID" value="KAH6835212.1"/>
    <property type="molecule type" value="Genomic_DNA"/>
</dbReference>
<comment type="similarity">
    <text evidence="1">Belongs to the peptidase C48 family.</text>
</comment>
<dbReference type="PROSITE" id="PS50600">
    <property type="entry name" value="ULP_PROTEASE"/>
    <property type="match status" value="1"/>
</dbReference>
<dbReference type="InterPro" id="IPR038765">
    <property type="entry name" value="Papain-like_cys_pep_sf"/>
</dbReference>